<evidence type="ECO:0000256" key="1">
    <source>
        <dbReference type="ARBA" id="ARBA00004613"/>
    </source>
</evidence>
<dbReference type="InterPro" id="IPR046350">
    <property type="entry name" value="Cystatin_sf"/>
</dbReference>
<dbReference type="GO" id="GO:0030154">
    <property type="term" value="P:cell differentiation"/>
    <property type="evidence" value="ECO:0007669"/>
    <property type="project" value="UniProtKB-KW"/>
</dbReference>
<dbReference type="PANTHER" id="PTHR15106:SF2">
    <property type="entry name" value="RETINOIC ACID RECEPTOR RESPONDER PROTEIN 2"/>
    <property type="match status" value="1"/>
</dbReference>
<reference evidence="11" key="1">
    <citation type="submission" date="2025-08" db="UniProtKB">
        <authorList>
            <consortium name="Ensembl"/>
        </authorList>
    </citation>
    <scope>IDENTIFICATION</scope>
</reference>
<dbReference type="GO" id="GO:0005576">
    <property type="term" value="C:extracellular region"/>
    <property type="evidence" value="ECO:0007669"/>
    <property type="project" value="UniProtKB-SubCell"/>
</dbReference>
<accession>A0A3Q2PQY0</accession>
<dbReference type="AlphaFoldDB" id="A0A3Q2PQY0"/>
<dbReference type="GO" id="GO:0005102">
    <property type="term" value="F:signaling receptor binding"/>
    <property type="evidence" value="ECO:0007669"/>
    <property type="project" value="InterPro"/>
</dbReference>
<dbReference type="Proteomes" id="UP000265000">
    <property type="component" value="Unplaced"/>
</dbReference>
<evidence type="ECO:0000313" key="12">
    <source>
        <dbReference type="Proteomes" id="UP000265000"/>
    </source>
</evidence>
<dbReference type="GO" id="GO:0050994">
    <property type="term" value="P:regulation of lipid catabolic process"/>
    <property type="evidence" value="ECO:0007669"/>
    <property type="project" value="InterPro"/>
</dbReference>
<dbReference type="InterPro" id="IPR029562">
    <property type="entry name" value="Chemerin"/>
</dbReference>
<keyword evidence="8" id="KW-0395">Inflammatory response</keyword>
<evidence type="ECO:0000256" key="7">
    <source>
        <dbReference type="ARBA" id="ARBA00023157"/>
    </source>
</evidence>
<keyword evidence="3" id="KW-0145">Chemotaxis</keyword>
<protein>
    <recommendedName>
        <fullName evidence="2">Retinoic acid receptor responder protein 2</fullName>
    </recommendedName>
    <alternativeName>
        <fullName evidence="9">Chemerin</fullName>
    </alternativeName>
</protein>
<evidence type="ECO:0000256" key="2">
    <source>
        <dbReference type="ARBA" id="ARBA00018808"/>
    </source>
</evidence>
<dbReference type="Gene3D" id="3.10.450.10">
    <property type="match status" value="1"/>
</dbReference>
<evidence type="ECO:0000256" key="3">
    <source>
        <dbReference type="ARBA" id="ARBA00022500"/>
    </source>
</evidence>
<evidence type="ECO:0000256" key="9">
    <source>
        <dbReference type="ARBA" id="ARBA00032785"/>
    </source>
</evidence>
<dbReference type="Ensembl" id="ENSFHET00000023347.1">
    <property type="protein sequence ID" value="ENSFHEP00000015257.1"/>
    <property type="gene ID" value="ENSFHEG00000016869.1"/>
</dbReference>
<evidence type="ECO:0000313" key="11">
    <source>
        <dbReference type="Ensembl" id="ENSFHEP00000015257.1"/>
    </source>
</evidence>
<comment type="subcellular location">
    <subcellularLocation>
        <location evidence="1">Secreted</location>
    </subcellularLocation>
</comment>
<reference evidence="11" key="2">
    <citation type="submission" date="2025-09" db="UniProtKB">
        <authorList>
            <consortium name="Ensembl"/>
        </authorList>
    </citation>
    <scope>IDENTIFICATION</scope>
</reference>
<organism evidence="11 12">
    <name type="scientific">Fundulus heteroclitus</name>
    <name type="common">Killifish</name>
    <name type="synonym">Mummichog</name>
    <dbReference type="NCBI Taxonomy" id="8078"/>
    <lineage>
        <taxon>Eukaryota</taxon>
        <taxon>Metazoa</taxon>
        <taxon>Chordata</taxon>
        <taxon>Craniata</taxon>
        <taxon>Vertebrata</taxon>
        <taxon>Euteleostomi</taxon>
        <taxon>Actinopterygii</taxon>
        <taxon>Neopterygii</taxon>
        <taxon>Teleostei</taxon>
        <taxon>Neoteleostei</taxon>
        <taxon>Acanthomorphata</taxon>
        <taxon>Ovalentaria</taxon>
        <taxon>Atherinomorphae</taxon>
        <taxon>Cyprinodontiformes</taxon>
        <taxon>Fundulidae</taxon>
        <taxon>Fundulus</taxon>
    </lineage>
</organism>
<keyword evidence="12" id="KW-1185">Reference proteome</keyword>
<sequence>MAAFLLWLLSLGFLAFPSHAETYDNLPETYKKGVDLALEKLNAHTSIRHHFLFFKSVEKNEFESGFEVSFIYHNFELKATNCEKGTVDSSRCKFRKDRPLIDCAVCFKTFRGEIEAEPAPYIHCVHKPVLTEDMKTTRIEKCNALGYSSGTPSLLLSIGTN</sequence>
<evidence type="ECO:0000256" key="8">
    <source>
        <dbReference type="ARBA" id="ARBA00023198"/>
    </source>
</evidence>
<feature type="signal peptide" evidence="10">
    <location>
        <begin position="1"/>
        <end position="20"/>
    </location>
</feature>
<proteinExistence type="predicted"/>
<evidence type="ECO:0000256" key="5">
    <source>
        <dbReference type="ARBA" id="ARBA00022729"/>
    </source>
</evidence>
<feature type="chain" id="PRO_5018702440" description="Retinoic acid receptor responder protein 2" evidence="10">
    <location>
        <begin position="21"/>
        <end position="161"/>
    </location>
</feature>
<dbReference type="GeneID" id="105915826"/>
<dbReference type="GO" id="GO:0006954">
    <property type="term" value="P:inflammatory response"/>
    <property type="evidence" value="ECO:0007669"/>
    <property type="project" value="UniProtKB-KW"/>
</dbReference>
<keyword evidence="5 10" id="KW-0732">Signal</keyword>
<dbReference type="PANTHER" id="PTHR15106">
    <property type="entry name" value="RETINOIC ACID RECEPTOR RESPONDER PROTEIN 2"/>
    <property type="match status" value="1"/>
</dbReference>
<keyword evidence="7" id="KW-1015">Disulfide bond</keyword>
<dbReference type="GeneTree" id="ENSGT00400000024709"/>
<name>A0A3Q2PQY0_FUNHE</name>
<dbReference type="SUPFAM" id="SSF54403">
    <property type="entry name" value="Cystatin/monellin"/>
    <property type="match status" value="1"/>
</dbReference>
<keyword evidence="6" id="KW-0221">Differentiation</keyword>
<dbReference type="GO" id="GO:0006935">
    <property type="term" value="P:chemotaxis"/>
    <property type="evidence" value="ECO:0007669"/>
    <property type="project" value="UniProtKB-KW"/>
</dbReference>
<dbReference type="OrthoDB" id="8547623at2759"/>
<evidence type="ECO:0000256" key="10">
    <source>
        <dbReference type="SAM" id="SignalP"/>
    </source>
</evidence>
<evidence type="ECO:0000256" key="4">
    <source>
        <dbReference type="ARBA" id="ARBA00022525"/>
    </source>
</evidence>
<keyword evidence="4" id="KW-0964">Secreted</keyword>
<evidence type="ECO:0000256" key="6">
    <source>
        <dbReference type="ARBA" id="ARBA00022782"/>
    </source>
</evidence>